<accession>A0A4D6WTK3</accession>
<feature type="transmembrane region" description="Helical" evidence="1">
    <location>
        <begin position="105"/>
        <end position="125"/>
    </location>
</feature>
<keyword evidence="1" id="KW-1133">Transmembrane helix</keyword>
<proteinExistence type="predicted"/>
<name>A0A4D6WTK3_9FLOR</name>
<reference evidence="2" key="1">
    <citation type="journal article" date="2019" name="Mol. Phylogenet. Evol.">
        <title>Morphological evolution and classification of the red algal order Ceramiales inferred using plastid phylogenomics.</title>
        <authorList>
            <person name="Diaz-Tapia P."/>
            <person name="Pasella M.M."/>
            <person name="Verbruggen H."/>
            <person name="Maggs C.A."/>
        </authorList>
    </citation>
    <scope>NUCLEOTIDE SEQUENCE</scope>
    <source>
        <strain evidence="2">25966_10</strain>
    </source>
</reference>
<keyword evidence="1" id="KW-0472">Membrane</keyword>
<sequence>MSSKGNCKFFTNLRKSRLYLDKYSYIYSVGNCEDSATEITYIVYNKSIVRVQWYQKNVPKIFLRYFLGKPHIRAKLLIHFHILYNMNYINTVSLISILYTALGNLYYHRLIITLCISSIIDKLIIMKAYSKNKTWLMTYSLSFNKKFCTIVFKFLSIFDRSLLLRVLLSALYIILKQINFLLYNLL</sequence>
<protein>
    <submittedName>
        <fullName evidence="2">Ribonuclease P RNA</fullName>
    </submittedName>
</protein>
<geneLocation type="plastid" evidence="2"/>
<dbReference type="AlphaFoldDB" id="A0A4D6WTK3"/>
<reference evidence="2" key="2">
    <citation type="submission" date="2019-04" db="EMBL/GenBank/DDBJ databases">
        <authorList>
            <person name="Pasella M."/>
        </authorList>
    </citation>
    <scope>NUCLEOTIDE SEQUENCE</scope>
    <source>
        <strain evidence="2">25966_10</strain>
    </source>
</reference>
<evidence type="ECO:0000256" key="1">
    <source>
        <dbReference type="SAM" id="Phobius"/>
    </source>
</evidence>
<gene>
    <name evidence="2" type="primary">rnpB</name>
</gene>
<organism evidence="2">
    <name type="scientific">Halydictyon mirabile</name>
    <dbReference type="NCBI Taxonomy" id="189652"/>
    <lineage>
        <taxon>Eukaryota</taxon>
        <taxon>Rhodophyta</taxon>
        <taxon>Florideophyceae</taxon>
        <taxon>Rhodymeniophycidae</taxon>
        <taxon>Ceramiales</taxon>
        <taxon>Dasyaceae</taxon>
        <taxon>Halydictyon</taxon>
    </lineage>
</organism>
<dbReference type="EMBL" id="MK814669">
    <property type="protein sequence ID" value="QCI06969.1"/>
    <property type="molecule type" value="Genomic_DNA"/>
</dbReference>
<feature type="transmembrane region" description="Helical" evidence="1">
    <location>
        <begin position="76"/>
        <end position="99"/>
    </location>
</feature>
<feature type="transmembrane region" description="Helical" evidence="1">
    <location>
        <begin position="162"/>
        <end position="183"/>
    </location>
</feature>
<keyword evidence="2" id="KW-0934">Plastid</keyword>
<evidence type="ECO:0000313" key="2">
    <source>
        <dbReference type="EMBL" id="QCI06969.1"/>
    </source>
</evidence>
<keyword evidence="1" id="KW-0812">Transmembrane</keyword>